<keyword evidence="2" id="KW-1185">Reference proteome</keyword>
<dbReference type="GO" id="GO:0032259">
    <property type="term" value="P:methylation"/>
    <property type="evidence" value="ECO:0007669"/>
    <property type="project" value="UniProtKB-KW"/>
</dbReference>
<accession>A0ABV6MQM3</accession>
<dbReference type="Proteomes" id="UP001589810">
    <property type="component" value="Unassembled WGS sequence"/>
</dbReference>
<dbReference type="GO" id="GO:0008168">
    <property type="term" value="F:methyltransferase activity"/>
    <property type="evidence" value="ECO:0007669"/>
    <property type="project" value="UniProtKB-KW"/>
</dbReference>
<proteinExistence type="predicted"/>
<sequence>MLLDDDALERSAVVANRDMNRERRLAGYVRELGVDIAGMIRERLDHGAETVRWLDLCCGTGTALLECARLIGDERLRITGLDLVDFFAGPGHPCVRLIVASVTAWTPDDRYDLVTCAHGLHYVGDKLGVLAKAASCLAEDGLLVANLDVATVRTGLGRRLGTTLRANGFEYDGRRRRITCRGRREVRLPVRYRGADDRAGPNYTGQPAVDSYYD</sequence>
<dbReference type="RefSeq" id="WP_273941036.1">
    <property type="nucleotide sequence ID" value="NZ_CP097263.1"/>
</dbReference>
<protein>
    <submittedName>
        <fullName evidence="1">Class I SAM-dependent methyltransferase</fullName>
    </submittedName>
</protein>
<reference evidence="1 2" key="1">
    <citation type="submission" date="2024-09" db="EMBL/GenBank/DDBJ databases">
        <authorList>
            <person name="Sun Q."/>
            <person name="Mori K."/>
        </authorList>
    </citation>
    <scope>NUCLEOTIDE SEQUENCE [LARGE SCALE GENOMIC DNA]</scope>
    <source>
        <strain evidence="1 2">TBRC 1432</strain>
    </source>
</reference>
<dbReference type="EMBL" id="JBHLUD010000004">
    <property type="protein sequence ID" value="MFC0542619.1"/>
    <property type="molecule type" value="Genomic_DNA"/>
</dbReference>
<dbReference type="CDD" id="cd02440">
    <property type="entry name" value="AdoMet_MTases"/>
    <property type="match status" value="1"/>
</dbReference>
<organism evidence="1 2">
    <name type="scientific">Kutzneria chonburiensis</name>
    <dbReference type="NCBI Taxonomy" id="1483604"/>
    <lineage>
        <taxon>Bacteria</taxon>
        <taxon>Bacillati</taxon>
        <taxon>Actinomycetota</taxon>
        <taxon>Actinomycetes</taxon>
        <taxon>Pseudonocardiales</taxon>
        <taxon>Pseudonocardiaceae</taxon>
        <taxon>Kutzneria</taxon>
    </lineage>
</organism>
<gene>
    <name evidence="1" type="ORF">ACFFH7_14075</name>
</gene>
<comment type="caution">
    <text evidence="1">The sequence shown here is derived from an EMBL/GenBank/DDBJ whole genome shotgun (WGS) entry which is preliminary data.</text>
</comment>
<dbReference type="SUPFAM" id="SSF53335">
    <property type="entry name" value="S-adenosyl-L-methionine-dependent methyltransferases"/>
    <property type="match status" value="1"/>
</dbReference>
<evidence type="ECO:0000313" key="2">
    <source>
        <dbReference type="Proteomes" id="UP001589810"/>
    </source>
</evidence>
<name>A0ABV6MQM3_9PSEU</name>
<keyword evidence="1" id="KW-0489">Methyltransferase</keyword>
<evidence type="ECO:0000313" key="1">
    <source>
        <dbReference type="EMBL" id="MFC0542619.1"/>
    </source>
</evidence>
<dbReference type="Gene3D" id="3.40.50.150">
    <property type="entry name" value="Vaccinia Virus protein VP39"/>
    <property type="match status" value="1"/>
</dbReference>
<dbReference type="InterPro" id="IPR029063">
    <property type="entry name" value="SAM-dependent_MTases_sf"/>
</dbReference>
<dbReference type="Pfam" id="PF13489">
    <property type="entry name" value="Methyltransf_23"/>
    <property type="match status" value="1"/>
</dbReference>
<keyword evidence="1" id="KW-0808">Transferase</keyword>